<evidence type="ECO:0000313" key="7">
    <source>
        <dbReference type="Proteomes" id="UP001162802"/>
    </source>
</evidence>
<sequence>MADTSGKPDNGSLPAPDGEPDPLAILPGYTLRRAANAMMAELGTLLSEVDLRVSEASILLLIDGRDTMTSSQIGTALDIRSANMAPLIGRLVTRGLVERVPLDGKSMAIILTVEGEATLHEVRRITQTFEQDLLQRIPTEHRDHFVPALNALWR</sequence>
<reference evidence="6" key="1">
    <citation type="submission" date="2022-03" db="EMBL/GenBank/DDBJ databases">
        <title>Identification of a novel bacterium isolated from mangrove sediments.</title>
        <authorList>
            <person name="Pan X."/>
        </authorList>
    </citation>
    <scope>NUCLEOTIDE SEQUENCE</scope>
    <source>
        <strain evidence="6">B2637</strain>
    </source>
</reference>
<feature type="domain" description="HTH marR-type" evidence="5">
    <location>
        <begin position="24"/>
        <end position="154"/>
    </location>
</feature>
<evidence type="ECO:0000256" key="4">
    <source>
        <dbReference type="SAM" id="MobiDB-lite"/>
    </source>
</evidence>
<dbReference type="Proteomes" id="UP001162802">
    <property type="component" value="Unassembled WGS sequence"/>
</dbReference>
<dbReference type="Gene3D" id="1.10.10.10">
    <property type="entry name" value="Winged helix-like DNA-binding domain superfamily/Winged helix DNA-binding domain"/>
    <property type="match status" value="1"/>
</dbReference>
<evidence type="ECO:0000256" key="3">
    <source>
        <dbReference type="ARBA" id="ARBA00023163"/>
    </source>
</evidence>
<dbReference type="PANTHER" id="PTHR42756">
    <property type="entry name" value="TRANSCRIPTIONAL REGULATOR, MARR"/>
    <property type="match status" value="1"/>
</dbReference>
<keyword evidence="7" id="KW-1185">Reference proteome</keyword>
<dbReference type="InterPro" id="IPR036388">
    <property type="entry name" value="WH-like_DNA-bd_sf"/>
</dbReference>
<protein>
    <submittedName>
        <fullName evidence="6">MarR family transcriptional regulator</fullName>
    </submittedName>
</protein>
<name>A0ABT0AAK5_9SPHN</name>
<organism evidence="6 7">
    <name type="scientific">Novosphingobium mangrovi</name>
    <name type="common">ex Hu et al. 2023</name>
    <dbReference type="NCBI Taxonomy" id="2930094"/>
    <lineage>
        <taxon>Bacteria</taxon>
        <taxon>Pseudomonadati</taxon>
        <taxon>Pseudomonadota</taxon>
        <taxon>Alphaproteobacteria</taxon>
        <taxon>Sphingomonadales</taxon>
        <taxon>Sphingomonadaceae</taxon>
        <taxon>Novosphingobium</taxon>
    </lineage>
</organism>
<comment type="caution">
    <text evidence="6">The sequence shown here is derived from an EMBL/GenBank/DDBJ whole genome shotgun (WGS) entry which is preliminary data.</text>
</comment>
<evidence type="ECO:0000256" key="1">
    <source>
        <dbReference type="ARBA" id="ARBA00023015"/>
    </source>
</evidence>
<dbReference type="InterPro" id="IPR000835">
    <property type="entry name" value="HTH_MarR-typ"/>
</dbReference>
<feature type="region of interest" description="Disordered" evidence="4">
    <location>
        <begin position="1"/>
        <end position="21"/>
    </location>
</feature>
<dbReference type="Pfam" id="PF12802">
    <property type="entry name" value="MarR_2"/>
    <property type="match status" value="1"/>
</dbReference>
<dbReference type="PANTHER" id="PTHR42756:SF1">
    <property type="entry name" value="TRANSCRIPTIONAL REPRESSOR OF EMRAB OPERON"/>
    <property type="match status" value="1"/>
</dbReference>
<evidence type="ECO:0000256" key="2">
    <source>
        <dbReference type="ARBA" id="ARBA00023125"/>
    </source>
</evidence>
<accession>A0ABT0AAK5</accession>
<dbReference type="RefSeq" id="WP_243798105.1">
    <property type="nucleotide sequence ID" value="NZ_JALHAT010000005.1"/>
</dbReference>
<evidence type="ECO:0000259" key="5">
    <source>
        <dbReference type="PROSITE" id="PS50995"/>
    </source>
</evidence>
<evidence type="ECO:0000313" key="6">
    <source>
        <dbReference type="EMBL" id="MCJ1960217.1"/>
    </source>
</evidence>
<dbReference type="SMART" id="SM00347">
    <property type="entry name" value="HTH_MARR"/>
    <property type="match status" value="1"/>
</dbReference>
<keyword evidence="3" id="KW-0804">Transcription</keyword>
<keyword evidence="1" id="KW-0805">Transcription regulation</keyword>
<dbReference type="PROSITE" id="PS50995">
    <property type="entry name" value="HTH_MARR_2"/>
    <property type="match status" value="1"/>
</dbReference>
<dbReference type="InterPro" id="IPR036390">
    <property type="entry name" value="WH_DNA-bd_sf"/>
</dbReference>
<dbReference type="SUPFAM" id="SSF46785">
    <property type="entry name" value="Winged helix' DNA-binding domain"/>
    <property type="match status" value="1"/>
</dbReference>
<gene>
    <name evidence="6" type="ORF">MTR65_05970</name>
</gene>
<proteinExistence type="predicted"/>
<keyword evidence="2" id="KW-0238">DNA-binding</keyword>
<dbReference type="EMBL" id="JALHAT010000005">
    <property type="protein sequence ID" value="MCJ1960217.1"/>
    <property type="molecule type" value="Genomic_DNA"/>
</dbReference>